<accession>A0A9D7E4U1</accession>
<proteinExistence type="predicted"/>
<dbReference type="PANTHER" id="PTHR38690">
    <property type="entry name" value="PROTEASE-RELATED"/>
    <property type="match status" value="1"/>
</dbReference>
<sequence>MLRRLLWLGVLVWIGFALLVVSMRVLVLPQIDRYRDDIARQISASLGSRVEIGHIDARWSGIRPHLDLAQVKVHDKDGRVALELGRVRTSLSWESLPALQLRLHRFEVEGPELQIRRDAAGRMFVAGIELTSQGGDSGLADWLLAQDEVVVRGAVVRWIDELRGVAELALRAVDLRLVNRGSRHLVGLTAEPPHGYAGPIDLRGDFRGRSLDHPGDWRGQVYLAVDQADLAIWRNWVDYPVDLPQGRGGVRLWADLADRRLAGISGDVAFDDVQLRLRKDLPMIDLLALRGRFATKLPVDGFEVAATGLSLATRDDLQLDPMDLRVVWRQASGDKPPQGELTASELDLAALTQLAGHLPLDDGTRRALAEFAPRGKLFDLHAGWTGDRETLSAWQARARFADTGLQARGLLPGFTAVSGTINASQAGGSATLSGRSASVSLPRVFPEPRIALDELDAQVRWTVENQRVDVHFPKLDFANADIAGSVAGHFNTRPQSPDSPGDIDLTGSFKRGKAAEVWRYLPFVAGELTRHWVRESLRDGKAENIKLRVKGDLWNFPWVRDKGGEFSVSADFAGARLAYAAGWPELTNIAGTMLFHGERMVIQGKRANSLGAVISDTTAEIPDLTHPKDARLVIRGRADGPTSEFLAFINASPASEQLDHVTGEMRATGSGTLNLGIDMPLQHVADTRVTGSYQFAGNELIAATGMPPLTEASGKVEFTERTLTIRDAAARIFGAPLAVTAQTETDGRVMLNLAGNASIADLRRVADSPWFDHLSGSTAWRANVAVRGQSATLVVDSNLQGITSSLPEPLNKPAGTALPLRIELGKPPGAAAGSDETHIALDQLLDVRLLRRRDGNKMIVERGGIGVREAATLPERGLAVAGSLGSFDLDAWRRLMAPAASGEAGTALPWSTLALRASELNAFGQHFSDLTVNARKVDGTWQARVDSREMTGDLFWREGERGRLQARLKNLALSEVRSTPPPSTPAEEADVAPRELPGLDVVADSFSLRGKPLGKLELVAVNRGNLWQIDRFSIVNNDGGITGEGQWRMADGARSGSDTQIVFKLQSANVGKMLERLGYEDAVRRGNARLEGRIGWQGAPTSIDYPSLSGELTLAVSSGQFNKLEPGVGRLLGVLSLQALPRRISLDFRDVFSDGFAFDSISGSMKVAQGVIRTEDLGIRGPSAKVQMSGSTDLAAETQDLRVRVQPTLSESVALGAAIANPVAGVAALVAQKVFKDPIEKIFSYEYGVSGTWSDPQVVKLAAAKSPSAPADGVR</sequence>
<reference evidence="2" key="1">
    <citation type="submission" date="2020-10" db="EMBL/GenBank/DDBJ databases">
        <title>Connecting structure to function with the recovery of over 1000 high-quality activated sludge metagenome-assembled genomes encoding full-length rRNA genes using long-read sequencing.</title>
        <authorList>
            <person name="Singleton C.M."/>
            <person name="Petriglieri F."/>
            <person name="Kristensen J.M."/>
            <person name="Kirkegaard R.H."/>
            <person name="Michaelsen T.Y."/>
            <person name="Andersen M.H."/>
            <person name="Karst S.M."/>
            <person name="Dueholm M.S."/>
            <person name="Nielsen P.H."/>
            <person name="Albertsen M."/>
        </authorList>
    </citation>
    <scope>NUCLEOTIDE SEQUENCE</scope>
    <source>
        <strain evidence="2">Bjer_18-Q3-R1-45_BAT3C.347</strain>
    </source>
</reference>
<name>A0A9D7E4U1_9PROT</name>
<dbReference type="NCBIfam" id="TIGR02099">
    <property type="entry name" value="YhdP family protein"/>
    <property type="match status" value="1"/>
</dbReference>
<dbReference type="AlphaFoldDB" id="A0A9D7E4U1"/>
<dbReference type="InterPro" id="IPR011836">
    <property type="entry name" value="YhdP"/>
</dbReference>
<dbReference type="Pfam" id="PF13116">
    <property type="entry name" value="YhdP"/>
    <property type="match status" value="1"/>
</dbReference>
<protein>
    <submittedName>
        <fullName evidence="2">TIGR02099 family protein</fullName>
    </submittedName>
</protein>
<comment type="caution">
    <text evidence="2">The sequence shown here is derived from an EMBL/GenBank/DDBJ whole genome shotgun (WGS) entry which is preliminary data.</text>
</comment>
<dbReference type="InterPro" id="IPR025263">
    <property type="entry name" value="YhdP_central"/>
</dbReference>
<dbReference type="PANTHER" id="PTHR38690:SF1">
    <property type="entry name" value="PROTEASE"/>
    <property type="match status" value="1"/>
</dbReference>
<evidence type="ECO:0000313" key="2">
    <source>
        <dbReference type="EMBL" id="MBK6973806.1"/>
    </source>
</evidence>
<gene>
    <name evidence="2" type="ORF">IPH26_12955</name>
</gene>
<dbReference type="Proteomes" id="UP000807785">
    <property type="component" value="Unassembled WGS sequence"/>
</dbReference>
<evidence type="ECO:0000313" key="3">
    <source>
        <dbReference type="Proteomes" id="UP000807785"/>
    </source>
</evidence>
<organism evidence="2 3">
    <name type="scientific">Candidatus Methylophosphatis roskildensis</name>
    <dbReference type="NCBI Taxonomy" id="2899263"/>
    <lineage>
        <taxon>Bacteria</taxon>
        <taxon>Pseudomonadati</taxon>
        <taxon>Pseudomonadota</taxon>
        <taxon>Betaproteobacteria</taxon>
        <taxon>Nitrosomonadales</taxon>
        <taxon>Sterolibacteriaceae</taxon>
        <taxon>Candidatus Methylophosphatis</taxon>
    </lineage>
</organism>
<evidence type="ECO:0000259" key="1">
    <source>
        <dbReference type="Pfam" id="PF13116"/>
    </source>
</evidence>
<feature type="domain" description="YhdP central" evidence="1">
    <location>
        <begin position="2"/>
        <end position="1258"/>
    </location>
</feature>
<dbReference type="EMBL" id="JADJEV010000003">
    <property type="protein sequence ID" value="MBK6973806.1"/>
    <property type="molecule type" value="Genomic_DNA"/>
</dbReference>